<evidence type="ECO:0000256" key="3">
    <source>
        <dbReference type="ARBA" id="ARBA00010368"/>
    </source>
</evidence>
<dbReference type="GO" id="GO:0004038">
    <property type="term" value="F:allantoinase activity"/>
    <property type="evidence" value="ECO:0007669"/>
    <property type="project" value="UniProtKB-EC"/>
</dbReference>
<dbReference type="EMBL" id="CP143785">
    <property type="protein sequence ID" value="WVN86610.1"/>
    <property type="molecule type" value="Genomic_DNA"/>
</dbReference>
<dbReference type="InterPro" id="IPR009097">
    <property type="entry name" value="Cyclic_Pdiesterase"/>
</dbReference>
<dbReference type="SUPFAM" id="SSF55144">
    <property type="entry name" value="LigT-like"/>
    <property type="match status" value="1"/>
</dbReference>
<protein>
    <recommendedName>
        <fullName evidence="5">allantoinase</fullName>
        <ecNumber evidence="5">3.5.2.5</ecNumber>
    </recommendedName>
</protein>
<dbReference type="KEGG" id="cdep:91085991"/>
<name>A0AAJ8LZN4_9TREE</name>
<dbReference type="GO" id="GO:0004112">
    <property type="term" value="F:cyclic-nucleotide phosphodiesterase activity"/>
    <property type="evidence" value="ECO:0007669"/>
    <property type="project" value="InterPro"/>
</dbReference>
<dbReference type="RefSeq" id="XP_066067310.1">
    <property type="nucleotide sequence ID" value="XM_066211213.1"/>
</dbReference>
<evidence type="ECO:0000259" key="9">
    <source>
        <dbReference type="Pfam" id="PF01979"/>
    </source>
</evidence>
<keyword evidence="11" id="KW-1185">Reference proteome</keyword>
<dbReference type="InterPro" id="IPR050138">
    <property type="entry name" value="DHOase/Allantoinase_Hydrolase"/>
</dbReference>
<keyword evidence="7" id="KW-0378">Hydrolase</keyword>
<dbReference type="FunFam" id="3.20.20.140:FF:000181">
    <property type="entry name" value="Allantoinase"/>
    <property type="match status" value="1"/>
</dbReference>
<dbReference type="Proteomes" id="UP000094043">
    <property type="component" value="Chromosome 2"/>
</dbReference>
<reference evidence="10" key="2">
    <citation type="journal article" date="2022" name="Elife">
        <title>Obligate sexual reproduction of a homothallic fungus closely related to the Cryptococcus pathogenic species complex.</title>
        <authorList>
            <person name="Passer A.R."/>
            <person name="Clancey S.A."/>
            <person name="Shea T."/>
            <person name="David-Palma M."/>
            <person name="Averette A.F."/>
            <person name="Boekhout T."/>
            <person name="Porcel B.M."/>
            <person name="Nowrousian M."/>
            <person name="Cuomo C.A."/>
            <person name="Sun S."/>
            <person name="Heitman J."/>
            <person name="Coelho M.A."/>
        </authorList>
    </citation>
    <scope>NUCLEOTIDE SEQUENCE</scope>
    <source>
        <strain evidence="10">CBS 7841</strain>
    </source>
</reference>
<organism evidence="10 11">
    <name type="scientific">Cryptococcus depauperatus CBS 7841</name>
    <dbReference type="NCBI Taxonomy" id="1295531"/>
    <lineage>
        <taxon>Eukaryota</taxon>
        <taxon>Fungi</taxon>
        <taxon>Dikarya</taxon>
        <taxon>Basidiomycota</taxon>
        <taxon>Agaricomycotina</taxon>
        <taxon>Tremellomycetes</taxon>
        <taxon>Tremellales</taxon>
        <taxon>Cryptococcaceae</taxon>
        <taxon>Cryptococcus</taxon>
    </lineage>
</organism>
<reference evidence="10" key="1">
    <citation type="submission" date="2016-06" db="EMBL/GenBank/DDBJ databases">
        <authorList>
            <person name="Cuomo C."/>
            <person name="Litvintseva A."/>
            <person name="Heitman J."/>
            <person name="Chen Y."/>
            <person name="Sun S."/>
            <person name="Springer D."/>
            <person name="Dromer F."/>
            <person name="Young S."/>
            <person name="Zeng Q."/>
            <person name="Chapman S."/>
            <person name="Gujja S."/>
            <person name="Saif S."/>
            <person name="Birren B."/>
        </authorList>
    </citation>
    <scope>NUCLEOTIDE SEQUENCE</scope>
    <source>
        <strain evidence="10">CBS 7841</strain>
    </source>
</reference>
<evidence type="ECO:0000256" key="2">
    <source>
        <dbReference type="ARBA" id="ARBA00004968"/>
    </source>
</evidence>
<evidence type="ECO:0000313" key="11">
    <source>
        <dbReference type="Proteomes" id="UP000094043"/>
    </source>
</evidence>
<dbReference type="Gene3D" id="3.90.1140.10">
    <property type="entry name" value="Cyclic phosphodiesterase"/>
    <property type="match status" value="1"/>
</dbReference>
<dbReference type="InterPro" id="IPR006680">
    <property type="entry name" value="Amidohydro-rel"/>
</dbReference>
<evidence type="ECO:0000256" key="5">
    <source>
        <dbReference type="ARBA" id="ARBA00012863"/>
    </source>
</evidence>
<comment type="pathway">
    <text evidence="2">Nitrogen metabolism; (S)-allantoin degradation; allantoate from (S)-allantoin: step 1/1.</text>
</comment>
<comment type="similarity">
    <text evidence="3">Belongs to the metallo-dependent hydrolases superfamily. Allantoinase family.</text>
</comment>
<dbReference type="InterPro" id="IPR011059">
    <property type="entry name" value="Metal-dep_hydrolase_composite"/>
</dbReference>
<keyword evidence="8" id="KW-0862">Zinc</keyword>
<comment type="cofactor">
    <cofactor evidence="1">
        <name>Zn(2+)</name>
        <dbReference type="ChEBI" id="CHEBI:29105"/>
    </cofactor>
</comment>
<evidence type="ECO:0000313" key="10">
    <source>
        <dbReference type="EMBL" id="WVN86610.1"/>
    </source>
</evidence>
<dbReference type="EC" id="3.5.2.5" evidence="5"/>
<comment type="subunit">
    <text evidence="4">Homotetramer.</text>
</comment>
<evidence type="ECO:0000256" key="6">
    <source>
        <dbReference type="ARBA" id="ARBA00022723"/>
    </source>
</evidence>
<dbReference type="PANTHER" id="PTHR43668:SF2">
    <property type="entry name" value="ALLANTOINASE"/>
    <property type="match status" value="1"/>
</dbReference>
<reference evidence="10" key="3">
    <citation type="submission" date="2024-01" db="EMBL/GenBank/DDBJ databases">
        <authorList>
            <person name="Coelho M.A."/>
            <person name="David-Palma M."/>
            <person name="Shea T."/>
            <person name="Sun S."/>
            <person name="Cuomo C.A."/>
            <person name="Heitman J."/>
        </authorList>
    </citation>
    <scope>NUCLEOTIDE SEQUENCE</scope>
    <source>
        <strain evidence="10">CBS 7841</strain>
    </source>
</reference>
<feature type="domain" description="Amidohydrolase-related" evidence="9">
    <location>
        <begin position="232"/>
        <end position="609"/>
    </location>
</feature>
<dbReference type="InterPro" id="IPR017593">
    <property type="entry name" value="Allantoinase"/>
</dbReference>
<dbReference type="Gene3D" id="3.20.20.140">
    <property type="entry name" value="Metal-dependent hydrolases"/>
    <property type="match status" value="1"/>
</dbReference>
<proteinExistence type="inferred from homology"/>
<dbReference type="GeneID" id="91085991"/>
<evidence type="ECO:0000256" key="4">
    <source>
        <dbReference type="ARBA" id="ARBA00011881"/>
    </source>
</evidence>
<gene>
    <name evidence="10" type="ORF">L203_101778</name>
</gene>
<accession>A0AAJ8LZN4</accession>
<dbReference type="SUPFAM" id="SSF51556">
    <property type="entry name" value="Metallo-dependent hydrolases"/>
    <property type="match status" value="1"/>
</dbReference>
<dbReference type="Pfam" id="PF01979">
    <property type="entry name" value="Amidohydro_1"/>
    <property type="match status" value="1"/>
</dbReference>
<dbReference type="AlphaFoldDB" id="A0AAJ8LZN4"/>
<dbReference type="PANTHER" id="PTHR43668">
    <property type="entry name" value="ALLANTOINASE"/>
    <property type="match status" value="1"/>
</dbReference>
<dbReference type="GO" id="GO:0050897">
    <property type="term" value="F:cobalt ion binding"/>
    <property type="evidence" value="ECO:0007669"/>
    <property type="project" value="InterPro"/>
</dbReference>
<dbReference type="InterPro" id="IPR032466">
    <property type="entry name" value="Metal_Hydrolase"/>
</dbReference>
<evidence type="ECO:0000256" key="8">
    <source>
        <dbReference type="ARBA" id="ARBA00022833"/>
    </source>
</evidence>
<dbReference type="Pfam" id="PF07823">
    <property type="entry name" value="CPDase"/>
    <property type="match status" value="1"/>
</dbReference>
<dbReference type="InterPro" id="IPR012386">
    <property type="entry name" value="Cyclic-nucl_3Pdiesterase"/>
</dbReference>
<dbReference type="NCBIfam" id="TIGR03178">
    <property type="entry name" value="allantoinase"/>
    <property type="match status" value="1"/>
</dbReference>
<dbReference type="GO" id="GO:0005737">
    <property type="term" value="C:cytoplasm"/>
    <property type="evidence" value="ECO:0007669"/>
    <property type="project" value="TreeGrafter"/>
</dbReference>
<dbReference type="GO" id="GO:0006145">
    <property type="term" value="P:purine nucleobase catabolic process"/>
    <property type="evidence" value="ECO:0007669"/>
    <property type="project" value="TreeGrafter"/>
</dbReference>
<dbReference type="GO" id="GO:0000256">
    <property type="term" value="P:allantoin catabolic process"/>
    <property type="evidence" value="ECO:0007669"/>
    <property type="project" value="InterPro"/>
</dbReference>
<evidence type="ECO:0000256" key="1">
    <source>
        <dbReference type="ARBA" id="ARBA00001947"/>
    </source>
</evidence>
<keyword evidence="6" id="KW-0479">Metal-binding</keyword>
<evidence type="ECO:0000256" key="7">
    <source>
        <dbReference type="ARBA" id="ARBA00022801"/>
    </source>
</evidence>
<dbReference type="GO" id="GO:0008270">
    <property type="term" value="F:zinc ion binding"/>
    <property type="evidence" value="ECO:0007669"/>
    <property type="project" value="InterPro"/>
</dbReference>
<sequence length="626" mass="68895">MLENTEDAASPAPPLLSGYALWLVPDEPQNTHYHSLIKALAEGEPLSPIFEPHITLFHPIPITESTEKIENTIREVVVKNSVELANFFLKLLPAQSGTSYYQSVLAPVKPTPTLLALRQECVEAFASQPIPDYFPHLSLFYGDKAQERREEIAAEANAQGVLEKVKMREISVIRFLDKEKKAPLAILASSPIPQPATVVYDSETGLITSVQEGLQAKETIQGEYVKVQKGKVLLPGLFDCHVHLNQPGRTEWEGFQTGTTAAISGGITTVIDMPLNSVPPTTTVQGLEEKQAEARRVGINSDVGFWGGIVPGNQDQLELLLNRGVKGFKCFLIESGVEEFPCVSEEDVLKACHVLQGTNALILFHAELESHSVVHSYTTDPSHYDTFLHSRPPSLEISALRLILRIARLYPSLRFHIVHLSTALAIPLIKEARADGLANLTVETCFHYLCLREEDILINATQFKCCPPIRDEANRQALLGALLDGTIDYVVSDHSPCVPELKKGNFMDAWGGVSGLGLGLSLLWTELADRVSLGKVVDWMGRLQAEQVGLQGKKCVLKRGAAADFVVFDPEQEFEVTLDTLRFKNKVSPYLGKTLKGKVEQTYLGGRLVWDGNDMVGSWTSSGVFV</sequence>
<dbReference type="SUPFAM" id="SSF51338">
    <property type="entry name" value="Composite domain of metallo-dependent hydrolases"/>
    <property type="match status" value="1"/>
</dbReference>